<proteinExistence type="predicted"/>
<feature type="transmembrane region" description="Helical" evidence="6">
    <location>
        <begin position="402"/>
        <end position="421"/>
    </location>
</feature>
<evidence type="ECO:0000259" key="7">
    <source>
        <dbReference type="PROSITE" id="PS50850"/>
    </source>
</evidence>
<dbReference type="PANTHER" id="PTHR43791">
    <property type="entry name" value="PERMEASE-RELATED"/>
    <property type="match status" value="1"/>
</dbReference>
<keyword evidence="5 6" id="KW-0472">Membrane</keyword>
<dbReference type="Proteomes" id="UP000483035">
    <property type="component" value="Unassembled WGS sequence"/>
</dbReference>
<evidence type="ECO:0000256" key="1">
    <source>
        <dbReference type="ARBA" id="ARBA00004141"/>
    </source>
</evidence>
<evidence type="ECO:0000256" key="2">
    <source>
        <dbReference type="ARBA" id="ARBA00022448"/>
    </source>
</evidence>
<dbReference type="RefSeq" id="WP_163992264.1">
    <property type="nucleotide sequence ID" value="NZ_WUEY01000021.1"/>
</dbReference>
<dbReference type="GO" id="GO:0005886">
    <property type="term" value="C:plasma membrane"/>
    <property type="evidence" value="ECO:0007669"/>
    <property type="project" value="TreeGrafter"/>
</dbReference>
<feature type="transmembrane region" description="Helical" evidence="6">
    <location>
        <begin position="278"/>
        <end position="300"/>
    </location>
</feature>
<dbReference type="FunFam" id="1.20.1250.20:FF:000018">
    <property type="entry name" value="MFS transporter permease"/>
    <property type="match status" value="1"/>
</dbReference>
<accession>A0A6L9UH56</accession>
<feature type="transmembrane region" description="Helical" evidence="6">
    <location>
        <begin position="179"/>
        <end position="199"/>
    </location>
</feature>
<dbReference type="GO" id="GO:0022857">
    <property type="term" value="F:transmembrane transporter activity"/>
    <property type="evidence" value="ECO:0007669"/>
    <property type="project" value="InterPro"/>
</dbReference>
<organism evidence="8 9">
    <name type="scientific">Rhizobium lusitanum</name>
    <dbReference type="NCBI Taxonomy" id="293958"/>
    <lineage>
        <taxon>Bacteria</taxon>
        <taxon>Pseudomonadati</taxon>
        <taxon>Pseudomonadota</taxon>
        <taxon>Alphaproteobacteria</taxon>
        <taxon>Hyphomicrobiales</taxon>
        <taxon>Rhizobiaceae</taxon>
        <taxon>Rhizobium/Agrobacterium group</taxon>
        <taxon>Rhizobium</taxon>
    </lineage>
</organism>
<feature type="transmembrane region" description="Helical" evidence="6">
    <location>
        <begin position="245"/>
        <end position="266"/>
    </location>
</feature>
<protein>
    <submittedName>
        <fullName evidence="8">MFS transporter</fullName>
    </submittedName>
</protein>
<dbReference type="Gene3D" id="1.20.1250.20">
    <property type="entry name" value="MFS general substrate transporter like domains"/>
    <property type="match status" value="2"/>
</dbReference>
<keyword evidence="3 6" id="KW-0812">Transmembrane</keyword>
<dbReference type="PANTHER" id="PTHR43791:SF30">
    <property type="entry name" value="INNER MEMBRANE TRANSPORT PROTEIN RHMT"/>
    <property type="match status" value="1"/>
</dbReference>
<dbReference type="PROSITE" id="PS50850">
    <property type="entry name" value="MFS"/>
    <property type="match status" value="1"/>
</dbReference>
<dbReference type="InterPro" id="IPR011701">
    <property type="entry name" value="MFS"/>
</dbReference>
<dbReference type="InterPro" id="IPR020846">
    <property type="entry name" value="MFS_dom"/>
</dbReference>
<dbReference type="CDD" id="cd17319">
    <property type="entry name" value="MFS_ExuT_GudP_like"/>
    <property type="match status" value="1"/>
</dbReference>
<feature type="transmembrane region" description="Helical" evidence="6">
    <location>
        <begin position="362"/>
        <end position="382"/>
    </location>
</feature>
<feature type="transmembrane region" description="Helical" evidence="6">
    <location>
        <begin position="335"/>
        <end position="355"/>
    </location>
</feature>
<evidence type="ECO:0000313" key="8">
    <source>
        <dbReference type="EMBL" id="NEI73692.1"/>
    </source>
</evidence>
<keyword evidence="4 6" id="KW-1133">Transmembrane helix</keyword>
<sequence length="452" mass="48961">MTDDNPALQSAVRKATLRLLPFLGLMLILNFLDRSNVGFAKVAYQADTGISDAAYAFGAGILYLGYATFEVPSNLIMQRVGARLWLSRIMITWGIVSACMVFAHTPTSYYVVRFLLGVCEAGFYPGVLLYLTYWFPAKQRARATGLFYLGIPLSLVIGAPLSGWLLTHHDVFGLANWQWMFAVEGLAATVVGIFALFFLTSRPNEAKWLTDEEKNALNAVIEAEERGKLSEVKHSVFSVLKDWRVLAFIGIYLFIQIGVGPITFYLPARLAQALGGGVNTWVGVLLGLPWLCALFATRFFTVYADKHDNHRIVCIAMLTAGTIALGTIGLTMNPWVMVIAACIAVPGLASSQPVFWSLPTRYLGGVGAASGIAFIVSLGNLGSFASPQIKAYVDAATGNGDIGFYILAGCCFLSVVLLIALGSHRRWIVDAEPSADGSLSYERRGPGSKPAM</sequence>
<dbReference type="InterPro" id="IPR036259">
    <property type="entry name" value="MFS_trans_sf"/>
</dbReference>
<evidence type="ECO:0000256" key="5">
    <source>
        <dbReference type="ARBA" id="ARBA00023136"/>
    </source>
</evidence>
<name>A0A6L9UH56_9HYPH</name>
<dbReference type="SUPFAM" id="SSF103473">
    <property type="entry name" value="MFS general substrate transporter"/>
    <property type="match status" value="1"/>
</dbReference>
<dbReference type="EMBL" id="WUEY01000021">
    <property type="protein sequence ID" value="NEI73692.1"/>
    <property type="molecule type" value="Genomic_DNA"/>
</dbReference>
<dbReference type="Pfam" id="PF07690">
    <property type="entry name" value="MFS_1"/>
    <property type="match status" value="1"/>
</dbReference>
<keyword evidence="2" id="KW-0813">Transport</keyword>
<evidence type="ECO:0000313" key="9">
    <source>
        <dbReference type="Proteomes" id="UP000483035"/>
    </source>
</evidence>
<gene>
    <name evidence="8" type="ORF">GR212_29500</name>
</gene>
<feature type="transmembrane region" description="Helical" evidence="6">
    <location>
        <begin position="84"/>
        <end position="104"/>
    </location>
</feature>
<evidence type="ECO:0000256" key="3">
    <source>
        <dbReference type="ARBA" id="ARBA00022692"/>
    </source>
</evidence>
<dbReference type="AlphaFoldDB" id="A0A6L9UH56"/>
<feature type="domain" description="Major facilitator superfamily (MFS) profile" evidence="7">
    <location>
        <begin position="19"/>
        <end position="426"/>
    </location>
</feature>
<evidence type="ECO:0000256" key="4">
    <source>
        <dbReference type="ARBA" id="ARBA00022989"/>
    </source>
</evidence>
<feature type="transmembrane region" description="Helical" evidence="6">
    <location>
        <begin position="146"/>
        <end position="167"/>
    </location>
</feature>
<evidence type="ECO:0000256" key="6">
    <source>
        <dbReference type="SAM" id="Phobius"/>
    </source>
</evidence>
<reference evidence="8 9" key="1">
    <citation type="submission" date="2019-12" db="EMBL/GenBank/DDBJ databases">
        <title>Rhizobium genotypes associated with high levels of biological nitrogen fixation by grain legumes in a temperate-maritime cropping system.</title>
        <authorList>
            <person name="Maluk M."/>
            <person name="Francesc Ferrando Molina F."/>
            <person name="Lopez Del Egido L."/>
            <person name="Lafos M."/>
            <person name="Langarica-Fuentes A."/>
            <person name="Gebre Yohannes G."/>
            <person name="Young M.W."/>
            <person name="Martin P."/>
            <person name="Gantlett R."/>
            <person name="Kenicer G."/>
            <person name="Hawes C."/>
            <person name="Begg G.S."/>
            <person name="Quilliam R.S."/>
            <person name="Squire G.R."/>
            <person name="Poole P.S."/>
            <person name="Young P.W."/>
            <person name="Iannetta P.M."/>
            <person name="James E.K."/>
        </authorList>
    </citation>
    <scope>NUCLEOTIDE SEQUENCE [LARGE SCALE GENOMIC DNA]</scope>
    <source>
        <strain evidence="8 9">JHI1118</strain>
    </source>
</reference>
<comment type="subcellular location">
    <subcellularLocation>
        <location evidence="1">Membrane</location>
        <topology evidence="1">Multi-pass membrane protein</topology>
    </subcellularLocation>
</comment>
<comment type="caution">
    <text evidence="8">The sequence shown here is derived from an EMBL/GenBank/DDBJ whole genome shotgun (WGS) entry which is preliminary data.</text>
</comment>
<feature type="transmembrane region" description="Helical" evidence="6">
    <location>
        <begin position="312"/>
        <end position="329"/>
    </location>
</feature>
<feature type="transmembrane region" description="Helical" evidence="6">
    <location>
        <begin position="15"/>
        <end position="33"/>
    </location>
</feature>
<feature type="transmembrane region" description="Helical" evidence="6">
    <location>
        <begin position="110"/>
        <end position="134"/>
    </location>
</feature>